<organism evidence="2 3">
    <name type="scientific">Shouchella lonarensis</name>
    <dbReference type="NCBI Taxonomy" id="1464122"/>
    <lineage>
        <taxon>Bacteria</taxon>
        <taxon>Bacillati</taxon>
        <taxon>Bacillota</taxon>
        <taxon>Bacilli</taxon>
        <taxon>Bacillales</taxon>
        <taxon>Bacillaceae</taxon>
        <taxon>Shouchella</taxon>
    </lineage>
</organism>
<feature type="transmembrane region" description="Helical" evidence="1">
    <location>
        <begin position="12"/>
        <end position="33"/>
    </location>
</feature>
<dbReference type="EMBL" id="FMYM01000005">
    <property type="protein sequence ID" value="SDC08434.1"/>
    <property type="molecule type" value="Genomic_DNA"/>
</dbReference>
<dbReference type="Proteomes" id="UP000242662">
    <property type="component" value="Unassembled WGS sequence"/>
</dbReference>
<evidence type="ECO:0000313" key="3">
    <source>
        <dbReference type="Proteomes" id="UP000242662"/>
    </source>
</evidence>
<dbReference type="RefSeq" id="WP_090775491.1">
    <property type="nucleotide sequence ID" value="NZ_FMYM01000005.1"/>
</dbReference>
<feature type="transmembrane region" description="Helical" evidence="1">
    <location>
        <begin position="192"/>
        <end position="215"/>
    </location>
</feature>
<reference evidence="3" key="1">
    <citation type="submission" date="2016-09" db="EMBL/GenBank/DDBJ databases">
        <authorList>
            <person name="Varghese N."/>
            <person name="Submissions S."/>
        </authorList>
    </citation>
    <scope>NUCLEOTIDE SEQUENCE [LARGE SCALE GENOMIC DNA]</scope>
    <source>
        <strain evidence="3">25nlg</strain>
    </source>
</reference>
<feature type="transmembrane region" description="Helical" evidence="1">
    <location>
        <begin position="154"/>
        <end position="172"/>
    </location>
</feature>
<keyword evidence="1" id="KW-1133">Transmembrane helix</keyword>
<sequence>MNVIQQVRKQMLGYFLYTAFWAIPIFVIVYYGAYLFLDNTQQVPLHAALQTTTIYNLILGLLTMGSAVQAYVLRGVARRDYFIGITQALFIFNATLTVFFTIWHLTHEAVTQATMLHLNGEALTLMITFFLKGCLLYFLGTTISASYYRFLHHYWWVFIIFIVSGHGFITFFDYVWGEPFPLVFGLPRIEPSLLLSVGTSIVLIATSIFLTYRFATKMRLHCSHQ</sequence>
<protein>
    <submittedName>
        <fullName evidence="2">Uncharacterized protein</fullName>
    </submittedName>
</protein>
<keyword evidence="1" id="KW-0812">Transmembrane</keyword>
<name>A0A1G6IPL4_9BACI</name>
<evidence type="ECO:0000256" key="1">
    <source>
        <dbReference type="SAM" id="Phobius"/>
    </source>
</evidence>
<dbReference type="OrthoDB" id="2388713at2"/>
<evidence type="ECO:0000313" key="2">
    <source>
        <dbReference type="EMBL" id="SDC08434.1"/>
    </source>
</evidence>
<keyword evidence="1" id="KW-0472">Membrane</keyword>
<feature type="transmembrane region" description="Helical" evidence="1">
    <location>
        <begin position="53"/>
        <end position="74"/>
    </location>
</feature>
<accession>A0A1G6IPL4</accession>
<proteinExistence type="predicted"/>
<dbReference type="STRING" id="1464122.SAMN05421737_105131"/>
<feature type="transmembrane region" description="Helical" evidence="1">
    <location>
        <begin position="123"/>
        <end position="147"/>
    </location>
</feature>
<keyword evidence="3" id="KW-1185">Reference proteome</keyword>
<dbReference type="AlphaFoldDB" id="A0A1G6IPL4"/>
<feature type="transmembrane region" description="Helical" evidence="1">
    <location>
        <begin position="81"/>
        <end position="103"/>
    </location>
</feature>
<gene>
    <name evidence="2" type="ORF">SAMN05421737_105131</name>
</gene>